<dbReference type="InterPro" id="IPR004167">
    <property type="entry name" value="PSBD"/>
</dbReference>
<proteinExistence type="inferred from homology"/>
<evidence type="ECO:0000256" key="3">
    <source>
        <dbReference type="ARBA" id="ARBA00022823"/>
    </source>
</evidence>
<name>A0A8J2WUJ1_ZYGB2</name>
<comment type="function">
    <text evidence="6">Required for anchoring dihydrolipoamide dehydrogenase (E3) to the dihydrolipoamide transacetylase (E2) core of the pyruvate dehydrogenase complexes of eukaryotes. This specific binding is essential for a functional PDH complex.</text>
</comment>
<dbReference type="PROSITE" id="PS51826">
    <property type="entry name" value="PSBD"/>
    <property type="match status" value="1"/>
</dbReference>
<keyword evidence="5" id="KW-0496">Mitochondrion</keyword>
<feature type="compositionally biased region" description="Basic and acidic residues" evidence="9">
    <location>
        <begin position="123"/>
        <end position="155"/>
    </location>
</feature>
<evidence type="ECO:0000256" key="5">
    <source>
        <dbReference type="ARBA" id="ARBA00023128"/>
    </source>
</evidence>
<dbReference type="InterPro" id="IPR045257">
    <property type="entry name" value="E2/Pdx1"/>
</dbReference>
<evidence type="ECO:0000256" key="2">
    <source>
        <dbReference type="ARBA" id="ARBA00007317"/>
    </source>
</evidence>
<comment type="subcellular location">
    <subcellularLocation>
        <location evidence="1">Mitochondrion matrix</location>
    </subcellularLocation>
</comment>
<dbReference type="GO" id="GO:0045254">
    <property type="term" value="C:pyruvate dehydrogenase complex"/>
    <property type="evidence" value="ECO:0007669"/>
    <property type="project" value="InterPro"/>
</dbReference>
<evidence type="ECO:0000256" key="6">
    <source>
        <dbReference type="ARBA" id="ARBA00059875"/>
    </source>
</evidence>
<organism evidence="12 13">
    <name type="scientific">Zygosaccharomyces bailii (strain CLIB 213 / ATCC 58445 / CBS 680 / BCRC 21525 / NBRC 1098 / NCYC 1416 / NRRL Y-2227)</name>
    <dbReference type="NCBI Taxonomy" id="1333698"/>
    <lineage>
        <taxon>Eukaryota</taxon>
        <taxon>Fungi</taxon>
        <taxon>Dikarya</taxon>
        <taxon>Ascomycota</taxon>
        <taxon>Saccharomycotina</taxon>
        <taxon>Saccharomycetes</taxon>
        <taxon>Saccharomycetales</taxon>
        <taxon>Saccharomycetaceae</taxon>
        <taxon>Zygosaccharomyces</taxon>
    </lineage>
</organism>
<evidence type="ECO:0000259" key="10">
    <source>
        <dbReference type="PROSITE" id="PS50968"/>
    </source>
</evidence>
<dbReference type="EMBL" id="HG316454">
    <property type="protein sequence ID" value="CDF87457.1"/>
    <property type="molecule type" value="Genomic_DNA"/>
</dbReference>
<dbReference type="FunFam" id="4.10.320.10:FF:000017">
    <property type="entry name" value="Pyruvate dehydrogenase complex protein X component, mitochondrial"/>
    <property type="match status" value="1"/>
</dbReference>
<dbReference type="GO" id="GO:0004742">
    <property type="term" value="F:dihydrolipoyllysine-residue acetyltransferase activity"/>
    <property type="evidence" value="ECO:0007669"/>
    <property type="project" value="TreeGrafter"/>
</dbReference>
<dbReference type="Pfam" id="PF00364">
    <property type="entry name" value="Biotin_lipoyl"/>
    <property type="match status" value="1"/>
</dbReference>
<feature type="domain" description="Peripheral subunit-binding (PSBD)" evidence="11">
    <location>
        <begin position="176"/>
        <end position="217"/>
    </location>
</feature>
<feature type="domain" description="Lipoyl-binding" evidence="10">
    <location>
        <begin position="30"/>
        <end position="109"/>
    </location>
</feature>
<dbReference type="FunFam" id="2.40.50.100:FF:000010">
    <property type="entry name" value="Acetyltransferase component of pyruvate dehydrogenase complex"/>
    <property type="match status" value="1"/>
</dbReference>
<dbReference type="Gene3D" id="2.40.50.100">
    <property type="match status" value="1"/>
</dbReference>
<dbReference type="GO" id="GO:0006086">
    <property type="term" value="P:pyruvate decarboxylation to acetyl-CoA"/>
    <property type="evidence" value="ECO:0007669"/>
    <property type="project" value="InterPro"/>
</dbReference>
<dbReference type="InterPro" id="IPR011053">
    <property type="entry name" value="Single_hybrid_motif"/>
</dbReference>
<accession>A0A8J2WUJ1</accession>
<dbReference type="InterPro" id="IPR036625">
    <property type="entry name" value="E3-bd_dom_sf"/>
</dbReference>
<comment type="similarity">
    <text evidence="2">Belongs to the 2-oxoacid dehydrogenase family.</text>
</comment>
<dbReference type="AlphaFoldDB" id="A0A8J2WUJ1"/>
<dbReference type="Gene3D" id="4.10.320.10">
    <property type="entry name" value="E3-binding domain"/>
    <property type="match status" value="1"/>
</dbReference>
<feature type="region of interest" description="Disordered" evidence="9">
    <location>
        <begin position="123"/>
        <end position="176"/>
    </location>
</feature>
<dbReference type="PANTHER" id="PTHR23151:SF82">
    <property type="entry name" value="PYRUVATE DEHYDROGENASE COMPLEX PROTEIN X COMPONENT, MITOCHONDRIAL"/>
    <property type="match status" value="1"/>
</dbReference>
<evidence type="ECO:0000256" key="1">
    <source>
        <dbReference type="ARBA" id="ARBA00004305"/>
    </source>
</evidence>
<dbReference type="SUPFAM" id="SSF51230">
    <property type="entry name" value="Single hybrid motif"/>
    <property type="match status" value="1"/>
</dbReference>
<dbReference type="OrthoDB" id="202158at2759"/>
<reference evidence="13" key="1">
    <citation type="journal article" date="2013" name="Genome Announc.">
        <title>Genome sequence of the food spoilage yeast Zygosaccharomyces bailii CLIB 213(T).</title>
        <authorList>
            <person name="Galeote V."/>
            <person name="Bigey F."/>
            <person name="Devillers H."/>
            <person name="Neuveglise C."/>
            <person name="Dequin S."/>
        </authorList>
    </citation>
    <scope>NUCLEOTIDE SEQUENCE [LARGE SCALE GENOMIC DNA]</scope>
    <source>
        <strain evidence="13">CLIB 213 / ATCC 58445 / CBS 680 / CCRC 21525 / NBRC 1098 / NCYC 1416 / NRRL Y-2227</strain>
    </source>
</reference>
<keyword evidence="13" id="KW-1185">Reference proteome</keyword>
<dbReference type="PROSITE" id="PS50968">
    <property type="entry name" value="BIOTINYL_LIPOYL"/>
    <property type="match status" value="1"/>
</dbReference>
<dbReference type="Proteomes" id="UP000019375">
    <property type="component" value="Unassembled WGS sequence"/>
</dbReference>
<feature type="compositionally biased region" description="Polar residues" evidence="9">
    <location>
        <begin position="161"/>
        <end position="176"/>
    </location>
</feature>
<comment type="subunit">
    <text evidence="7">Eukaryotic pyruvate dehydrogenase (PDH) complexes are organized as a core consisting of the oligomeric dihydrolipoamide acetyl-transferase (E2), around which are arranged multiple copies of pyruvate dehydrogenase (E1), dihydrolipoamide dehydrogenase (E3) and protein X (E3BP) bound by non-covalent bonds.</text>
</comment>
<evidence type="ECO:0000259" key="11">
    <source>
        <dbReference type="PROSITE" id="PS51826"/>
    </source>
</evidence>
<dbReference type="InterPro" id="IPR000089">
    <property type="entry name" value="Biotin_lipoyl"/>
</dbReference>
<evidence type="ECO:0000313" key="12">
    <source>
        <dbReference type="EMBL" id="CDF87457.1"/>
    </source>
</evidence>
<evidence type="ECO:0000256" key="7">
    <source>
        <dbReference type="ARBA" id="ARBA00065810"/>
    </source>
</evidence>
<protein>
    <recommendedName>
        <fullName evidence="8">Dihydrolipoamide dehydrogenase-binding protein of pyruvate dehydrogenase complex</fullName>
    </recommendedName>
</protein>
<sequence>MLRSAFLRSSRSIASGQLRGLHVSRRLLDAHPYKMPAVSPTMDKGNLVEWKYEIGDEINAGDVLLEVESDKAQVEVESQEDVVLAKILVGNGTKDIPVGQVIAWLADVGDDLSSLKIPDVKEEPKIPKKEEKAEVNPKEEPTKTSDKSTGHEKGQKKPAASNDSNGVLNPANPTQTLLPSVHSLLSENKISREDAIKNIKASGKNGRLLKGDVLAYLGKISENSVVKVAEFIKRGEKLDLSNIELRENASSGEQLKPTKAEAIVIEDKQVVQLPVGVTLNEYRESLRAFVDTAFHRAHGQPLANTQSQYYDDIFESLITPAPGKPRFTVSYKLEPLVGKTQAIRKGDILDILSGAITSKAETLNPAAFERCLFTYKVRVNEDLPDAEVKAKKFVTSLKELETC</sequence>
<evidence type="ECO:0000256" key="8">
    <source>
        <dbReference type="ARBA" id="ARBA00083110"/>
    </source>
</evidence>
<evidence type="ECO:0000256" key="4">
    <source>
        <dbReference type="ARBA" id="ARBA00022946"/>
    </source>
</evidence>
<keyword evidence="4" id="KW-0809">Transit peptide</keyword>
<dbReference type="GO" id="GO:0005759">
    <property type="term" value="C:mitochondrial matrix"/>
    <property type="evidence" value="ECO:0007669"/>
    <property type="project" value="UniProtKB-SubCell"/>
</dbReference>
<keyword evidence="3" id="KW-0450">Lipoyl</keyword>
<dbReference type="SUPFAM" id="SSF47005">
    <property type="entry name" value="Peripheral subunit-binding domain of 2-oxo acid dehydrogenase complex"/>
    <property type="match status" value="1"/>
</dbReference>
<dbReference type="CDD" id="cd06849">
    <property type="entry name" value="lipoyl_domain"/>
    <property type="match status" value="1"/>
</dbReference>
<evidence type="ECO:0000313" key="13">
    <source>
        <dbReference type="Proteomes" id="UP000019375"/>
    </source>
</evidence>
<evidence type="ECO:0000256" key="9">
    <source>
        <dbReference type="SAM" id="MobiDB-lite"/>
    </source>
</evidence>
<gene>
    <name evidence="12" type="ORF">BN860_06810g</name>
</gene>
<dbReference type="PANTHER" id="PTHR23151">
    <property type="entry name" value="DIHYDROLIPOAMIDE ACETYL/SUCCINYL-TRANSFERASE-RELATED"/>
    <property type="match status" value="1"/>
</dbReference>